<comment type="caution">
    <text evidence="1">The sequence shown here is derived from an EMBL/GenBank/DDBJ whole genome shotgun (WGS) entry which is preliminary data.</text>
</comment>
<reference evidence="1" key="1">
    <citation type="journal article" date="2021" name="Mol. Ecol. Resour.">
        <title>Apolygus lucorum genome provides insights into omnivorousness and mesophyll feeding.</title>
        <authorList>
            <person name="Liu Y."/>
            <person name="Liu H."/>
            <person name="Wang H."/>
            <person name="Huang T."/>
            <person name="Liu B."/>
            <person name="Yang B."/>
            <person name="Yin L."/>
            <person name="Li B."/>
            <person name="Zhang Y."/>
            <person name="Zhang S."/>
            <person name="Jiang F."/>
            <person name="Zhang X."/>
            <person name="Ren Y."/>
            <person name="Wang B."/>
            <person name="Wang S."/>
            <person name="Lu Y."/>
            <person name="Wu K."/>
            <person name="Fan W."/>
            <person name="Wang G."/>
        </authorList>
    </citation>
    <scope>NUCLEOTIDE SEQUENCE</scope>
    <source>
        <strain evidence="1">12Hb</strain>
    </source>
</reference>
<evidence type="ECO:0000313" key="1">
    <source>
        <dbReference type="EMBL" id="KAF6204056.1"/>
    </source>
</evidence>
<accession>A0A6A4JPJ1</accession>
<protein>
    <submittedName>
        <fullName evidence="1">Uncharacterized protein</fullName>
    </submittedName>
</protein>
<organism evidence="1 2">
    <name type="scientific">Apolygus lucorum</name>
    <name type="common">Small green plant bug</name>
    <name type="synonym">Lygocoris lucorum</name>
    <dbReference type="NCBI Taxonomy" id="248454"/>
    <lineage>
        <taxon>Eukaryota</taxon>
        <taxon>Metazoa</taxon>
        <taxon>Ecdysozoa</taxon>
        <taxon>Arthropoda</taxon>
        <taxon>Hexapoda</taxon>
        <taxon>Insecta</taxon>
        <taxon>Pterygota</taxon>
        <taxon>Neoptera</taxon>
        <taxon>Paraneoptera</taxon>
        <taxon>Hemiptera</taxon>
        <taxon>Heteroptera</taxon>
        <taxon>Panheteroptera</taxon>
        <taxon>Cimicomorpha</taxon>
        <taxon>Miridae</taxon>
        <taxon>Mirini</taxon>
        <taxon>Apolygus</taxon>
    </lineage>
</organism>
<sequence length="79" mass="9035">MLTTPTQNEASGSGMSSPPQIPGAPVRLSRLTFDDVVDRNRSMMLREGHMKRLKNLKKELEYIQETSWKYSPIETFIGH</sequence>
<keyword evidence="2" id="KW-1185">Reference proteome</keyword>
<name>A0A6A4JPJ1_APOLU</name>
<dbReference type="AlphaFoldDB" id="A0A6A4JPJ1"/>
<dbReference type="Proteomes" id="UP000466442">
    <property type="component" value="Unassembled WGS sequence"/>
</dbReference>
<dbReference type="EMBL" id="WIXP02000010">
    <property type="protein sequence ID" value="KAF6204056.1"/>
    <property type="molecule type" value="Genomic_DNA"/>
</dbReference>
<proteinExistence type="predicted"/>
<gene>
    <name evidence="1" type="ORF">GE061_002396</name>
</gene>
<dbReference type="OrthoDB" id="6374621at2759"/>
<evidence type="ECO:0000313" key="2">
    <source>
        <dbReference type="Proteomes" id="UP000466442"/>
    </source>
</evidence>